<dbReference type="PANTHER" id="PTHR22946">
    <property type="entry name" value="DIENELACTONE HYDROLASE DOMAIN-CONTAINING PROTEIN-RELATED"/>
    <property type="match status" value="1"/>
</dbReference>
<protein>
    <submittedName>
        <fullName evidence="4">Alpha/beta hydrolase</fullName>
    </submittedName>
</protein>
<dbReference type="EMBL" id="BAAAZH010000031">
    <property type="protein sequence ID" value="GAA4127858.1"/>
    <property type="molecule type" value="Genomic_DNA"/>
</dbReference>
<gene>
    <name evidence="4" type="ORF">GCM10022215_38790</name>
</gene>
<comment type="caution">
    <text evidence="4">The sequence shown here is derived from an EMBL/GenBank/DDBJ whole genome shotgun (WGS) entry which is preliminary data.</text>
</comment>
<evidence type="ECO:0000259" key="3">
    <source>
        <dbReference type="Pfam" id="PF12146"/>
    </source>
</evidence>
<dbReference type="Proteomes" id="UP001501495">
    <property type="component" value="Unassembled WGS sequence"/>
</dbReference>
<evidence type="ECO:0000256" key="1">
    <source>
        <dbReference type="ARBA" id="ARBA00008645"/>
    </source>
</evidence>
<keyword evidence="5" id="KW-1185">Reference proteome</keyword>
<dbReference type="SUPFAM" id="SSF53474">
    <property type="entry name" value="alpha/beta-Hydrolases"/>
    <property type="match status" value="1"/>
</dbReference>
<evidence type="ECO:0000313" key="5">
    <source>
        <dbReference type="Proteomes" id="UP001501495"/>
    </source>
</evidence>
<organism evidence="4 5">
    <name type="scientific">Nocardioides fonticola</name>
    <dbReference type="NCBI Taxonomy" id="450363"/>
    <lineage>
        <taxon>Bacteria</taxon>
        <taxon>Bacillati</taxon>
        <taxon>Actinomycetota</taxon>
        <taxon>Actinomycetes</taxon>
        <taxon>Propionibacteriales</taxon>
        <taxon>Nocardioidaceae</taxon>
        <taxon>Nocardioides</taxon>
    </lineage>
</organism>
<keyword evidence="2 4" id="KW-0378">Hydrolase</keyword>
<feature type="domain" description="Serine aminopeptidase S33" evidence="3">
    <location>
        <begin position="35"/>
        <end position="267"/>
    </location>
</feature>
<accession>A0ABP7XZ23</accession>
<dbReference type="InterPro" id="IPR029058">
    <property type="entry name" value="AB_hydrolase_fold"/>
</dbReference>
<dbReference type="PANTHER" id="PTHR22946:SF9">
    <property type="entry name" value="POLYKETIDE TRANSFERASE AF380"/>
    <property type="match status" value="1"/>
</dbReference>
<dbReference type="InterPro" id="IPR050261">
    <property type="entry name" value="FrsA_esterase"/>
</dbReference>
<dbReference type="InterPro" id="IPR022742">
    <property type="entry name" value="Hydrolase_4"/>
</dbReference>
<dbReference type="GO" id="GO:0016787">
    <property type="term" value="F:hydrolase activity"/>
    <property type="evidence" value="ECO:0007669"/>
    <property type="project" value="UniProtKB-KW"/>
</dbReference>
<evidence type="ECO:0000313" key="4">
    <source>
        <dbReference type="EMBL" id="GAA4127858.1"/>
    </source>
</evidence>
<sequence length="301" mass="31266">MTVTEHEPRTLVFGAEIAGRHHPAHTDDLATAAGRPVVVMAHGFGGTQDSGLAPFAHGLSAAGLDVLTFDYRGFGASGGSPRQTVTMAGQLADYRAAISAARDLPGVDPTRVALWGVSLSGGHVFSLAADRDDIAAVVALTPLVDGWAAGALAARQHSPATLLRSTALGVRSRVGGPVMMPIVAEPGELGALTLPGVKEAYLAIAGPTWRNEVDAAVGLELGNHRPIKDAGRVRAPMLVQIADFDRSAPPYAALKAAGKARAEVRHYPGDHFDVWPGSPLFARVVEHQVAFLRRVLGAASA</sequence>
<proteinExistence type="inferred from homology"/>
<dbReference type="Pfam" id="PF12146">
    <property type="entry name" value="Hydrolase_4"/>
    <property type="match status" value="1"/>
</dbReference>
<dbReference type="Gene3D" id="3.40.50.1820">
    <property type="entry name" value="alpha/beta hydrolase"/>
    <property type="match status" value="1"/>
</dbReference>
<name>A0ABP7XZ23_9ACTN</name>
<comment type="similarity">
    <text evidence="1">Belongs to the AB hydrolase superfamily.</text>
</comment>
<evidence type="ECO:0000256" key="2">
    <source>
        <dbReference type="ARBA" id="ARBA00022801"/>
    </source>
</evidence>
<reference evidence="5" key="1">
    <citation type="journal article" date="2019" name="Int. J. Syst. Evol. Microbiol.">
        <title>The Global Catalogue of Microorganisms (GCM) 10K type strain sequencing project: providing services to taxonomists for standard genome sequencing and annotation.</title>
        <authorList>
            <consortium name="The Broad Institute Genomics Platform"/>
            <consortium name="The Broad Institute Genome Sequencing Center for Infectious Disease"/>
            <person name="Wu L."/>
            <person name="Ma J."/>
        </authorList>
    </citation>
    <scope>NUCLEOTIDE SEQUENCE [LARGE SCALE GENOMIC DNA]</scope>
    <source>
        <strain evidence="5">JCM 16703</strain>
    </source>
</reference>
<dbReference type="RefSeq" id="WP_344735150.1">
    <property type="nucleotide sequence ID" value="NZ_BAAAZH010000031.1"/>
</dbReference>